<reference evidence="1 2" key="1">
    <citation type="submission" date="2018-12" db="EMBL/GenBank/DDBJ databases">
        <authorList>
            <consortium name="Pathogen Informatics"/>
        </authorList>
    </citation>
    <scope>NUCLEOTIDE SEQUENCE [LARGE SCALE GENOMIC DNA]</scope>
    <source>
        <strain evidence="1 2">NCTC11976</strain>
    </source>
</reference>
<protein>
    <submittedName>
        <fullName evidence="1">Acetylpolyamine aminohydolase</fullName>
    </submittedName>
</protein>
<dbReference type="Proteomes" id="UP000277577">
    <property type="component" value="Chromosome"/>
</dbReference>
<evidence type="ECO:0000313" key="1">
    <source>
        <dbReference type="EMBL" id="VEB32417.1"/>
    </source>
</evidence>
<proteinExistence type="predicted"/>
<keyword evidence="2" id="KW-1185">Reference proteome</keyword>
<organism evidence="1 2">
    <name type="scientific">Legionella cherrii</name>
    <dbReference type="NCBI Taxonomy" id="28084"/>
    <lineage>
        <taxon>Bacteria</taxon>
        <taxon>Pseudomonadati</taxon>
        <taxon>Pseudomonadota</taxon>
        <taxon>Gammaproteobacteria</taxon>
        <taxon>Legionellales</taxon>
        <taxon>Legionellaceae</taxon>
        <taxon>Legionella</taxon>
    </lineage>
</organism>
<accession>A0ABY6T126</accession>
<name>A0ABY6T126_9GAMM</name>
<sequence length="62" mass="7107">MHGMPAGADEDQFERLKHMTQVIATTQSKDPSLPVVTTDRVELPEHWNQLFAAMKKEMRTLL</sequence>
<dbReference type="EMBL" id="LR134173">
    <property type="protein sequence ID" value="VEB32417.1"/>
    <property type="molecule type" value="Genomic_DNA"/>
</dbReference>
<dbReference type="RefSeq" id="WP_241972214.1">
    <property type="nucleotide sequence ID" value="NZ_LR134173.1"/>
</dbReference>
<evidence type="ECO:0000313" key="2">
    <source>
        <dbReference type="Proteomes" id="UP000277577"/>
    </source>
</evidence>
<gene>
    <name evidence="1" type="primary">bcp_2</name>
    <name evidence="1" type="ORF">NCTC11976_00004</name>
</gene>